<comment type="similarity">
    <text evidence="1">Belongs to the UPF0462 family.</text>
</comment>
<gene>
    <name evidence="2" type="ORF">PECUL_23A008903</name>
</gene>
<dbReference type="Proteomes" id="UP001295444">
    <property type="component" value="Chromosome 02"/>
</dbReference>
<evidence type="ECO:0000256" key="1">
    <source>
        <dbReference type="ARBA" id="ARBA00038085"/>
    </source>
</evidence>
<protein>
    <submittedName>
        <fullName evidence="2">Uncharacterized protein</fullName>
    </submittedName>
</protein>
<organism evidence="2 3">
    <name type="scientific">Pelobates cultripes</name>
    <name type="common">Western spadefoot toad</name>
    <dbReference type="NCBI Taxonomy" id="61616"/>
    <lineage>
        <taxon>Eukaryota</taxon>
        <taxon>Metazoa</taxon>
        <taxon>Chordata</taxon>
        <taxon>Craniata</taxon>
        <taxon>Vertebrata</taxon>
        <taxon>Euteleostomi</taxon>
        <taxon>Amphibia</taxon>
        <taxon>Batrachia</taxon>
        <taxon>Anura</taxon>
        <taxon>Pelobatoidea</taxon>
        <taxon>Pelobatidae</taxon>
        <taxon>Pelobates</taxon>
    </lineage>
</organism>
<name>A0AAD1RDB0_PELCU</name>
<dbReference type="AlphaFoldDB" id="A0AAD1RDB0"/>
<proteinExistence type="inferred from homology"/>
<reference evidence="2" key="1">
    <citation type="submission" date="2022-03" db="EMBL/GenBank/DDBJ databases">
        <authorList>
            <person name="Alioto T."/>
            <person name="Alioto T."/>
            <person name="Gomez Garrido J."/>
        </authorList>
    </citation>
    <scope>NUCLEOTIDE SEQUENCE</scope>
</reference>
<evidence type="ECO:0000313" key="2">
    <source>
        <dbReference type="EMBL" id="CAH2248759.1"/>
    </source>
</evidence>
<accession>A0AAD1RDB0</accession>
<dbReference type="PANTHER" id="PTHR31475">
    <property type="entry name" value="UPF0462 PROTEIN"/>
    <property type="match status" value="1"/>
</dbReference>
<evidence type="ECO:0000313" key="3">
    <source>
        <dbReference type="Proteomes" id="UP001295444"/>
    </source>
</evidence>
<sequence>MLVFRWCVTPAPGLIWSLHQCATGLVTDQSLNDIIEVIGSLHSEDWEWCDGSILVSYAPPWYELQLPPPVQAIRSKKELPLEFKTDITTNWGKWHGSALIPWSYFPPGVDMMNSYAIHGSGIGRVYEALYPIPPHEIGEGQGPNFHRLEYFKEFSLQWIMGADWEQPSSNLWESDP</sequence>
<dbReference type="EMBL" id="OW240913">
    <property type="protein sequence ID" value="CAH2248759.1"/>
    <property type="molecule type" value="Genomic_DNA"/>
</dbReference>
<keyword evidence="3" id="KW-1185">Reference proteome</keyword>
<dbReference type="PANTHER" id="PTHR31475:SF6">
    <property type="entry name" value="UPF0462 PROTEIN C4ORF33 HOMOLOG"/>
    <property type="match status" value="1"/>
</dbReference>